<protein>
    <submittedName>
        <fullName evidence="3">START domain-containing protein</fullName>
    </submittedName>
</protein>
<gene>
    <name evidence="1" type="ORF">HPLM_LOCUS14841</name>
</gene>
<dbReference type="WBParaSite" id="HPLM_0001484901-mRNA-1">
    <property type="protein sequence ID" value="HPLM_0001484901-mRNA-1"/>
    <property type="gene ID" value="HPLM_0001484901"/>
</dbReference>
<dbReference type="EMBL" id="UZAF01018728">
    <property type="protein sequence ID" value="VDO54370.1"/>
    <property type="molecule type" value="Genomic_DNA"/>
</dbReference>
<dbReference type="Proteomes" id="UP000268014">
    <property type="component" value="Unassembled WGS sequence"/>
</dbReference>
<evidence type="ECO:0000313" key="3">
    <source>
        <dbReference type="WBParaSite" id="HPLM_0001484901-mRNA-1"/>
    </source>
</evidence>
<proteinExistence type="predicted"/>
<name>A0A0N4WTD9_HAEPC</name>
<organism evidence="3">
    <name type="scientific">Haemonchus placei</name>
    <name type="common">Barber's pole worm</name>
    <dbReference type="NCBI Taxonomy" id="6290"/>
    <lineage>
        <taxon>Eukaryota</taxon>
        <taxon>Metazoa</taxon>
        <taxon>Ecdysozoa</taxon>
        <taxon>Nematoda</taxon>
        <taxon>Chromadorea</taxon>
        <taxon>Rhabditida</taxon>
        <taxon>Rhabditina</taxon>
        <taxon>Rhabditomorpha</taxon>
        <taxon>Strongyloidea</taxon>
        <taxon>Trichostrongylidae</taxon>
        <taxon>Haemonchus</taxon>
    </lineage>
</organism>
<evidence type="ECO:0000313" key="1">
    <source>
        <dbReference type="EMBL" id="VDO54370.1"/>
    </source>
</evidence>
<reference evidence="1 2" key="2">
    <citation type="submission" date="2018-11" db="EMBL/GenBank/DDBJ databases">
        <authorList>
            <consortium name="Pathogen Informatics"/>
        </authorList>
    </citation>
    <scope>NUCLEOTIDE SEQUENCE [LARGE SCALE GENOMIC DNA]</scope>
    <source>
        <strain evidence="1 2">MHpl1</strain>
    </source>
</reference>
<dbReference type="AlphaFoldDB" id="A0A0N4WTD9"/>
<reference evidence="3" key="1">
    <citation type="submission" date="2017-02" db="UniProtKB">
        <authorList>
            <consortium name="WormBaseParasite"/>
        </authorList>
    </citation>
    <scope>IDENTIFICATION</scope>
</reference>
<keyword evidence="2" id="KW-1185">Reference proteome</keyword>
<sequence>MPCEFCNFTTRNSPFYEEVIINVKGGIRQDDIMSFKFFSAALENIMRRMEWEDVSVKVVTIINSAPQMTKCLLHQTSSRRNKYWSDSATLAEWITTEPEGDDVQVKRIHDASFTLNGASISESSSYVYLG</sequence>
<accession>A0A0N4WTD9</accession>
<evidence type="ECO:0000313" key="2">
    <source>
        <dbReference type="Proteomes" id="UP000268014"/>
    </source>
</evidence>